<evidence type="ECO:0000256" key="2">
    <source>
        <dbReference type="SAM" id="MobiDB-lite"/>
    </source>
</evidence>
<feature type="compositionally biased region" description="Acidic residues" evidence="2">
    <location>
        <begin position="150"/>
        <end position="162"/>
    </location>
</feature>
<name>A0A409VPK1_9AGAR</name>
<evidence type="ECO:0000256" key="1">
    <source>
        <dbReference type="SAM" id="Coils"/>
    </source>
</evidence>
<reference evidence="3 4" key="1">
    <citation type="journal article" date="2018" name="Evol. Lett.">
        <title>Horizontal gene cluster transfer increased hallucinogenic mushroom diversity.</title>
        <authorList>
            <person name="Reynolds H.T."/>
            <person name="Vijayakumar V."/>
            <person name="Gluck-Thaler E."/>
            <person name="Korotkin H.B."/>
            <person name="Matheny P.B."/>
            <person name="Slot J.C."/>
        </authorList>
    </citation>
    <scope>NUCLEOTIDE SEQUENCE [LARGE SCALE GENOMIC DNA]</scope>
    <source>
        <strain evidence="3 4">2629</strain>
    </source>
</reference>
<organism evidence="3 4">
    <name type="scientific">Panaeolus cyanescens</name>
    <dbReference type="NCBI Taxonomy" id="181874"/>
    <lineage>
        <taxon>Eukaryota</taxon>
        <taxon>Fungi</taxon>
        <taxon>Dikarya</taxon>
        <taxon>Basidiomycota</taxon>
        <taxon>Agaricomycotina</taxon>
        <taxon>Agaricomycetes</taxon>
        <taxon>Agaricomycetidae</taxon>
        <taxon>Agaricales</taxon>
        <taxon>Agaricineae</taxon>
        <taxon>Galeropsidaceae</taxon>
        <taxon>Panaeolus</taxon>
    </lineage>
</organism>
<feature type="coiled-coil region" evidence="1">
    <location>
        <begin position="74"/>
        <end position="116"/>
    </location>
</feature>
<dbReference type="OrthoDB" id="3034676at2759"/>
<keyword evidence="1" id="KW-0175">Coiled coil</keyword>
<evidence type="ECO:0000313" key="3">
    <source>
        <dbReference type="EMBL" id="PPQ68184.1"/>
    </source>
</evidence>
<dbReference type="Proteomes" id="UP000284842">
    <property type="component" value="Unassembled WGS sequence"/>
</dbReference>
<keyword evidence="4" id="KW-1185">Reference proteome</keyword>
<evidence type="ECO:0000313" key="4">
    <source>
        <dbReference type="Proteomes" id="UP000284842"/>
    </source>
</evidence>
<dbReference type="InParanoid" id="A0A409VPK1"/>
<dbReference type="AlphaFoldDB" id="A0A409VPK1"/>
<protein>
    <submittedName>
        <fullName evidence="3">Uncharacterized protein</fullName>
    </submittedName>
</protein>
<accession>A0A409VPK1</accession>
<dbReference type="EMBL" id="NHTK01006013">
    <property type="protein sequence ID" value="PPQ68184.1"/>
    <property type="molecule type" value="Genomic_DNA"/>
</dbReference>
<proteinExistence type="predicted"/>
<sequence>MHDMRSKKYYKLFNQSRTAANNLYSVLDQFVTVIVPLAQNTNYPVERRVKSVKNAADKIAEAAEANAGPLDSGVDEVIRELNDLYEQVTEAEESFEKESKQVLEELSEKITKLAAKIKENGKLSDRLSAGSKEFLSRFKSKGSSFTSSNNEEDTEDEGEDDADKMTLNAAIEKLDSLDKEIKSKLAAIRRTGSDVQVLVEKCRGLVSKLGNFGVIWKKISNDATLLSEYITKNGLNEKTIVSKVVAESEVYEKIKRSLDEYTLRVD</sequence>
<feature type="region of interest" description="Disordered" evidence="2">
    <location>
        <begin position="141"/>
        <end position="162"/>
    </location>
</feature>
<comment type="caution">
    <text evidence="3">The sequence shown here is derived from an EMBL/GenBank/DDBJ whole genome shotgun (WGS) entry which is preliminary data.</text>
</comment>
<gene>
    <name evidence="3" type="ORF">CVT24_005071</name>
</gene>